<evidence type="ECO:0000259" key="9">
    <source>
        <dbReference type="PROSITE" id="PS50048"/>
    </source>
</evidence>
<reference evidence="10 11" key="1">
    <citation type="submission" date="2024-01" db="EMBL/GenBank/DDBJ databases">
        <authorList>
            <person name="Allen C."/>
            <person name="Tagirdzhanova G."/>
        </authorList>
    </citation>
    <scope>NUCLEOTIDE SEQUENCE [LARGE SCALE GENOMIC DNA]</scope>
</reference>
<keyword evidence="3" id="KW-0862">Zinc</keyword>
<dbReference type="SMART" id="SM00906">
    <property type="entry name" value="Fungal_trans"/>
    <property type="match status" value="1"/>
</dbReference>
<dbReference type="SUPFAM" id="SSF57701">
    <property type="entry name" value="Zn2/Cys6 DNA-binding domain"/>
    <property type="match status" value="1"/>
</dbReference>
<evidence type="ECO:0000256" key="8">
    <source>
        <dbReference type="SAM" id="MobiDB-lite"/>
    </source>
</evidence>
<dbReference type="Pfam" id="PF00172">
    <property type="entry name" value="Zn_clus"/>
    <property type="match status" value="1"/>
</dbReference>
<dbReference type="PANTHER" id="PTHR31313:SF86">
    <property type="entry name" value="ZN(2)-C6 FUNGAL-TYPE DOMAIN-CONTAINING PROTEIN"/>
    <property type="match status" value="1"/>
</dbReference>
<gene>
    <name evidence="10" type="ORF">SBRCBS47491_009287</name>
</gene>
<keyword evidence="6" id="KW-0804">Transcription</keyword>
<feature type="region of interest" description="Disordered" evidence="8">
    <location>
        <begin position="163"/>
        <end position="244"/>
    </location>
</feature>
<comment type="subcellular location">
    <subcellularLocation>
        <location evidence="1">Nucleus</location>
    </subcellularLocation>
</comment>
<organism evidence="10 11">
    <name type="scientific">Sporothrix bragantina</name>
    <dbReference type="NCBI Taxonomy" id="671064"/>
    <lineage>
        <taxon>Eukaryota</taxon>
        <taxon>Fungi</taxon>
        <taxon>Dikarya</taxon>
        <taxon>Ascomycota</taxon>
        <taxon>Pezizomycotina</taxon>
        <taxon>Sordariomycetes</taxon>
        <taxon>Sordariomycetidae</taxon>
        <taxon>Ophiostomatales</taxon>
        <taxon>Ophiostomataceae</taxon>
        <taxon>Sporothrix</taxon>
    </lineage>
</organism>
<keyword evidence="2" id="KW-0479">Metal-binding</keyword>
<proteinExistence type="predicted"/>
<keyword evidence="11" id="KW-1185">Reference proteome</keyword>
<evidence type="ECO:0000313" key="11">
    <source>
        <dbReference type="Proteomes" id="UP001642406"/>
    </source>
</evidence>
<feature type="compositionally biased region" description="Acidic residues" evidence="8">
    <location>
        <begin position="218"/>
        <end position="228"/>
    </location>
</feature>
<feature type="region of interest" description="Disordered" evidence="8">
    <location>
        <begin position="110"/>
        <end position="138"/>
    </location>
</feature>
<evidence type="ECO:0000256" key="6">
    <source>
        <dbReference type="ARBA" id="ARBA00023163"/>
    </source>
</evidence>
<keyword evidence="7" id="KW-0539">Nucleus</keyword>
<evidence type="ECO:0000256" key="7">
    <source>
        <dbReference type="ARBA" id="ARBA00023242"/>
    </source>
</evidence>
<accession>A0ABP0CTG1</accession>
<dbReference type="InterPro" id="IPR007219">
    <property type="entry name" value="XnlR_reg_dom"/>
</dbReference>
<dbReference type="InterPro" id="IPR036864">
    <property type="entry name" value="Zn2-C6_fun-type_DNA-bd_sf"/>
</dbReference>
<feature type="region of interest" description="Disordered" evidence="8">
    <location>
        <begin position="1"/>
        <end position="28"/>
    </location>
</feature>
<evidence type="ECO:0000256" key="4">
    <source>
        <dbReference type="ARBA" id="ARBA00023015"/>
    </source>
</evidence>
<dbReference type="PROSITE" id="PS50048">
    <property type="entry name" value="ZN2_CY6_FUNGAL_2"/>
    <property type="match status" value="1"/>
</dbReference>
<protein>
    <recommendedName>
        <fullName evidence="9">Zn(2)-C6 fungal-type domain-containing protein</fullName>
    </recommendedName>
</protein>
<name>A0ABP0CTG1_9PEZI</name>
<evidence type="ECO:0000256" key="1">
    <source>
        <dbReference type="ARBA" id="ARBA00004123"/>
    </source>
</evidence>
<dbReference type="InterPro" id="IPR001138">
    <property type="entry name" value="Zn2Cys6_DnaBD"/>
</dbReference>
<evidence type="ECO:0000256" key="3">
    <source>
        <dbReference type="ARBA" id="ARBA00022833"/>
    </source>
</evidence>
<dbReference type="PANTHER" id="PTHR31313">
    <property type="entry name" value="TY1 ENHANCER ACTIVATOR"/>
    <property type="match status" value="1"/>
</dbReference>
<dbReference type="EMBL" id="CAWUHC010000141">
    <property type="protein sequence ID" value="CAK7235420.1"/>
    <property type="molecule type" value="Genomic_DNA"/>
</dbReference>
<keyword evidence="5" id="KW-0238">DNA-binding</keyword>
<feature type="compositionally biased region" description="Polar residues" evidence="8">
    <location>
        <begin position="1"/>
        <end position="14"/>
    </location>
</feature>
<feature type="domain" description="Zn(2)-C6 fungal-type" evidence="9">
    <location>
        <begin position="35"/>
        <end position="65"/>
    </location>
</feature>
<evidence type="ECO:0000313" key="10">
    <source>
        <dbReference type="EMBL" id="CAK7235420.1"/>
    </source>
</evidence>
<dbReference type="Pfam" id="PF04082">
    <property type="entry name" value="Fungal_trans"/>
    <property type="match status" value="1"/>
</dbReference>
<dbReference type="CDD" id="cd12148">
    <property type="entry name" value="fungal_TF_MHR"/>
    <property type="match status" value="1"/>
</dbReference>
<dbReference type="Gene3D" id="4.10.240.10">
    <property type="entry name" value="Zn(2)-C6 fungal-type DNA-binding domain"/>
    <property type="match status" value="1"/>
</dbReference>
<dbReference type="PROSITE" id="PS00463">
    <property type="entry name" value="ZN2_CY6_FUNGAL_1"/>
    <property type="match status" value="1"/>
</dbReference>
<dbReference type="InterPro" id="IPR051615">
    <property type="entry name" value="Transcr_Regulatory_Elem"/>
</dbReference>
<keyword evidence="4" id="KW-0805">Transcription regulation</keyword>
<sequence length="617" mass="67341">MASRTPRTSDNSGCTAERRISKRAPGTASRGACKTCTHCRQKKVRCDGGRPQCHACIANGQECDYPQDGRRYARASPAKVQSLEAGLAVLWGQMKALGVLRADADLPEVLHSDPHFHGQQQTPGPGPGPDFDELPAPQSLPATNAVASLPVARLLLAPQTGTQTQTHVPCDDGASQWAPPAAGHGVYHGPAQGEQPEPVTHAPHSDINDPTDTMLNEAEPEADKELEETSLSPSEARVAGVSQHDEGRLYVHGLSSILTPNPPPIPIGSRTRRLPVRETSTAAAKARLVSNAALQRQREACLFRGPRNTLDLDGVDVEMARHLLDLHWNRQHYAYLLTYRPAIMDSLAHGGPWANKLLLNAIFYSSCLYSDRPCLRLDPGDPQSAGLRFYTRFRQLLGDAMVESSIPSAVALLLCGATLVSQGRSSAGWALCGTAYRMITDMGVHLTLEPAAAPGDVSSSRNLHSDIEREMRKRLYWGAFITDATQSLYLGRPPALVLAEARVPQLLLDTFEELEDWAPYIDYMAPSPQDALLRSYSPRPAHAVSTFQAMARLFTVSSRMSREIYGIDTVKQPGENLVAARDSIDRQLEQWRSALPAHLRFDPDVDPVVPPHQITPQ</sequence>
<evidence type="ECO:0000256" key="5">
    <source>
        <dbReference type="ARBA" id="ARBA00023125"/>
    </source>
</evidence>
<comment type="caution">
    <text evidence="10">The sequence shown here is derived from an EMBL/GenBank/DDBJ whole genome shotgun (WGS) entry which is preliminary data.</text>
</comment>
<dbReference type="CDD" id="cd00067">
    <property type="entry name" value="GAL4"/>
    <property type="match status" value="1"/>
</dbReference>
<evidence type="ECO:0000256" key="2">
    <source>
        <dbReference type="ARBA" id="ARBA00022723"/>
    </source>
</evidence>
<dbReference type="SMART" id="SM00066">
    <property type="entry name" value="GAL4"/>
    <property type="match status" value="1"/>
</dbReference>
<dbReference type="Proteomes" id="UP001642406">
    <property type="component" value="Unassembled WGS sequence"/>
</dbReference>